<feature type="signal peptide" evidence="1">
    <location>
        <begin position="1"/>
        <end position="24"/>
    </location>
</feature>
<organism evidence="2 3">
    <name type="scientific">Striga asiatica</name>
    <name type="common">Asiatic witchweed</name>
    <name type="synonym">Buchnera asiatica</name>
    <dbReference type="NCBI Taxonomy" id="4170"/>
    <lineage>
        <taxon>Eukaryota</taxon>
        <taxon>Viridiplantae</taxon>
        <taxon>Streptophyta</taxon>
        <taxon>Embryophyta</taxon>
        <taxon>Tracheophyta</taxon>
        <taxon>Spermatophyta</taxon>
        <taxon>Magnoliopsida</taxon>
        <taxon>eudicotyledons</taxon>
        <taxon>Gunneridae</taxon>
        <taxon>Pentapetalae</taxon>
        <taxon>asterids</taxon>
        <taxon>lamiids</taxon>
        <taxon>Lamiales</taxon>
        <taxon>Orobanchaceae</taxon>
        <taxon>Buchnereae</taxon>
        <taxon>Striga</taxon>
    </lineage>
</organism>
<reference evidence="3" key="1">
    <citation type="journal article" date="2019" name="Curr. Biol.">
        <title>Genome Sequence of Striga asiatica Provides Insight into the Evolution of Plant Parasitism.</title>
        <authorList>
            <person name="Yoshida S."/>
            <person name="Kim S."/>
            <person name="Wafula E.K."/>
            <person name="Tanskanen J."/>
            <person name="Kim Y.M."/>
            <person name="Honaas L."/>
            <person name="Yang Z."/>
            <person name="Spallek T."/>
            <person name="Conn C.E."/>
            <person name="Ichihashi Y."/>
            <person name="Cheong K."/>
            <person name="Cui S."/>
            <person name="Der J.P."/>
            <person name="Gundlach H."/>
            <person name="Jiao Y."/>
            <person name="Hori C."/>
            <person name="Ishida J.K."/>
            <person name="Kasahara H."/>
            <person name="Kiba T."/>
            <person name="Kim M.S."/>
            <person name="Koo N."/>
            <person name="Laohavisit A."/>
            <person name="Lee Y.H."/>
            <person name="Lumba S."/>
            <person name="McCourt P."/>
            <person name="Mortimer J.C."/>
            <person name="Mutuku J.M."/>
            <person name="Nomura T."/>
            <person name="Sasaki-Sekimoto Y."/>
            <person name="Seto Y."/>
            <person name="Wang Y."/>
            <person name="Wakatake T."/>
            <person name="Sakakibara H."/>
            <person name="Demura T."/>
            <person name="Yamaguchi S."/>
            <person name="Yoneyama K."/>
            <person name="Manabe R.I."/>
            <person name="Nelson D.C."/>
            <person name="Schulman A.H."/>
            <person name="Timko M.P."/>
            <person name="dePamphilis C.W."/>
            <person name="Choi D."/>
            <person name="Shirasu K."/>
        </authorList>
    </citation>
    <scope>NUCLEOTIDE SEQUENCE [LARGE SCALE GENOMIC DNA]</scope>
    <source>
        <strain evidence="3">cv. UVA1</strain>
    </source>
</reference>
<protein>
    <submittedName>
        <fullName evidence="2">Ubiquinone biosynthesis O-methyltransferase</fullName>
    </submittedName>
</protein>
<evidence type="ECO:0000256" key="1">
    <source>
        <dbReference type="SAM" id="SignalP"/>
    </source>
</evidence>
<dbReference type="Proteomes" id="UP000325081">
    <property type="component" value="Unassembled WGS sequence"/>
</dbReference>
<keyword evidence="2" id="KW-0830">Ubiquinone</keyword>
<keyword evidence="3" id="KW-1185">Reference proteome</keyword>
<gene>
    <name evidence="2" type="ORF">STAS_29088</name>
</gene>
<accession>A0A5A7R2V6</accession>
<proteinExistence type="predicted"/>
<evidence type="ECO:0000313" key="2">
    <source>
        <dbReference type="EMBL" id="GER51680.1"/>
    </source>
</evidence>
<feature type="chain" id="PRO_5022931965" evidence="1">
    <location>
        <begin position="25"/>
        <end position="158"/>
    </location>
</feature>
<name>A0A5A7R2V6_STRAF</name>
<dbReference type="AlphaFoldDB" id="A0A5A7R2V6"/>
<dbReference type="GO" id="GO:0008168">
    <property type="term" value="F:methyltransferase activity"/>
    <property type="evidence" value="ECO:0007669"/>
    <property type="project" value="UniProtKB-KW"/>
</dbReference>
<comment type="caution">
    <text evidence="2">The sequence shown here is derived from an EMBL/GenBank/DDBJ whole genome shotgun (WGS) entry which is preliminary data.</text>
</comment>
<sequence length="158" mass="18485">MESTGRSLLWGLLFFLLSVELAFGNVETKKNNRQRRGVKKMVNSICRIKKEESGRACVKKVEIALREFWLLEQEYEKILNVAGWLLKRFKLSSKVVFHLYEGSHKLSEEQSLRRKKIPQRNNIESPKNKLPDARMGIVGFSCIKWNLMPLMKEGLYLN</sequence>
<dbReference type="EMBL" id="BKCP01009848">
    <property type="protein sequence ID" value="GER51680.1"/>
    <property type="molecule type" value="Genomic_DNA"/>
</dbReference>
<keyword evidence="2" id="KW-0808">Transferase</keyword>
<keyword evidence="1" id="KW-0732">Signal</keyword>
<keyword evidence="2" id="KW-0489">Methyltransferase</keyword>
<evidence type="ECO:0000313" key="3">
    <source>
        <dbReference type="Proteomes" id="UP000325081"/>
    </source>
</evidence>
<dbReference type="GO" id="GO:0032259">
    <property type="term" value="P:methylation"/>
    <property type="evidence" value="ECO:0007669"/>
    <property type="project" value="UniProtKB-KW"/>
</dbReference>